<dbReference type="EMBL" id="LFJC01000003">
    <property type="protein sequence ID" value="PIT04495.1"/>
    <property type="molecule type" value="Genomic_DNA"/>
</dbReference>
<keyword evidence="2" id="KW-0547">Nucleotide-binding</keyword>
<evidence type="ECO:0000313" key="3">
    <source>
        <dbReference type="Proteomes" id="UP000228930"/>
    </source>
</evidence>
<accession>A0A2M6UIZ1</accession>
<dbReference type="AlphaFoldDB" id="A0A2M6UIZ1"/>
<name>A0A2M6UIZ1_9BRAD</name>
<proteinExistence type="predicted"/>
<dbReference type="Proteomes" id="UP000228930">
    <property type="component" value="Unassembled WGS sequence"/>
</dbReference>
<dbReference type="InterPro" id="IPR021228">
    <property type="entry name" value="BrxD"/>
</dbReference>
<dbReference type="GO" id="GO:0005524">
    <property type="term" value="F:ATP binding"/>
    <property type="evidence" value="ECO:0007669"/>
    <property type="project" value="UniProtKB-KW"/>
</dbReference>
<evidence type="ECO:0000256" key="1">
    <source>
        <dbReference type="SAM" id="MobiDB-lite"/>
    </source>
</evidence>
<protein>
    <submittedName>
        <fullName evidence="2">ATP-binding protein</fullName>
    </submittedName>
</protein>
<sequence>MSKSAKTIRPKERDTIIQALSAGVVPRLGLAHIQVGRAGEIAALLRDIDRIADSGTAVRFIIGEYGAGKTFFASIVRLIALERKCVTMHADLSPNRRIHASGGQARALYSEAVNNMATRNKPEGGALQSVIERLVTDAAKEGGEKGVPVEKVIDEKLAPITGFAGGYDFATVLKAYWRGSEESNDALKQCAIRWLRGEYSTKTDAKKDLGVRTIIDDENVYDSLKSLACLVRVAGYAGLVVMFDEMANIYKLQNSQARKQNYEQILDIVNDSLQGTTSGIGFVMCGTPEFLLDTRRGLFSYEALQSRLAENTFAHGGLVDLSGPVIRLQSLTPEDLLVLLGNIRMVFASGDPSKYLIPDEALTGFMEHCDRKIGEAYFRTPRSTVKAFVHMLSVLEQNPGTRWEDLLDRIPIAPDAPEVSADADASGDGDELTSLRLNP</sequence>
<dbReference type="RefSeq" id="WP_100179613.1">
    <property type="nucleotide sequence ID" value="NZ_LFJC01000003.1"/>
</dbReference>
<dbReference type="SUPFAM" id="SSF52540">
    <property type="entry name" value="P-loop containing nucleoside triphosphate hydrolases"/>
    <property type="match status" value="1"/>
</dbReference>
<organism evidence="2 3">
    <name type="scientific">Bradyrhizobium nitroreducens</name>
    <dbReference type="NCBI Taxonomy" id="709803"/>
    <lineage>
        <taxon>Bacteria</taxon>
        <taxon>Pseudomonadati</taxon>
        <taxon>Pseudomonadota</taxon>
        <taxon>Alphaproteobacteria</taxon>
        <taxon>Hyphomicrobiales</taxon>
        <taxon>Nitrobacteraceae</taxon>
        <taxon>Bradyrhizobium</taxon>
    </lineage>
</organism>
<feature type="region of interest" description="Disordered" evidence="1">
    <location>
        <begin position="417"/>
        <end position="439"/>
    </location>
</feature>
<keyword evidence="3" id="KW-1185">Reference proteome</keyword>
<reference evidence="2 3" key="1">
    <citation type="submission" date="2015-06" db="EMBL/GenBank/DDBJ databases">
        <title>Comparative genome analysis of nirS-carrying Bradyrhizobium sp. strains.</title>
        <authorList>
            <person name="Ishii S."/>
            <person name="Jang J."/>
            <person name="Nishizawa T."/>
            <person name="Senoo K."/>
        </authorList>
    </citation>
    <scope>NUCLEOTIDE SEQUENCE [LARGE SCALE GENOMIC DNA]</scope>
    <source>
        <strain evidence="2 3">TSA1</strain>
    </source>
</reference>
<evidence type="ECO:0000313" key="2">
    <source>
        <dbReference type="EMBL" id="PIT04495.1"/>
    </source>
</evidence>
<gene>
    <name evidence="2" type="ORF">TSA1_29885</name>
</gene>
<dbReference type="InterPro" id="IPR027417">
    <property type="entry name" value="P-loop_NTPase"/>
</dbReference>
<dbReference type="Pfam" id="PF10923">
    <property type="entry name" value="BrxC_BrxD"/>
    <property type="match status" value="1"/>
</dbReference>
<keyword evidence="2" id="KW-0067">ATP-binding</keyword>
<comment type="caution">
    <text evidence="2">The sequence shown here is derived from an EMBL/GenBank/DDBJ whole genome shotgun (WGS) entry which is preliminary data.</text>
</comment>